<accession>A0ABW5HIY3</accession>
<gene>
    <name evidence="1" type="ORF">ACFSVL_35885</name>
</gene>
<dbReference type="Proteomes" id="UP001597483">
    <property type="component" value="Unassembled WGS sequence"/>
</dbReference>
<reference evidence="2" key="1">
    <citation type="journal article" date="2019" name="Int. J. Syst. Evol. Microbiol.">
        <title>The Global Catalogue of Microorganisms (GCM) 10K type strain sequencing project: providing services to taxonomists for standard genome sequencing and annotation.</title>
        <authorList>
            <consortium name="The Broad Institute Genomics Platform"/>
            <consortium name="The Broad Institute Genome Sequencing Center for Infectious Disease"/>
            <person name="Wu L."/>
            <person name="Ma J."/>
        </authorList>
    </citation>
    <scope>NUCLEOTIDE SEQUENCE [LARGE SCALE GENOMIC DNA]</scope>
    <source>
        <strain evidence="2">CGMCC 4.7641</strain>
    </source>
</reference>
<proteinExistence type="predicted"/>
<evidence type="ECO:0000313" key="1">
    <source>
        <dbReference type="EMBL" id="MFD2472824.1"/>
    </source>
</evidence>
<protein>
    <recommendedName>
        <fullName evidence="3">PE domain-containing protein</fullName>
    </recommendedName>
</protein>
<keyword evidence="2" id="KW-1185">Reference proteome</keyword>
<dbReference type="Gene3D" id="1.10.287.1060">
    <property type="entry name" value="ESAT-6-like"/>
    <property type="match status" value="1"/>
</dbReference>
<evidence type="ECO:0000313" key="2">
    <source>
        <dbReference type="Proteomes" id="UP001597483"/>
    </source>
</evidence>
<comment type="caution">
    <text evidence="1">The sequence shown here is derived from an EMBL/GenBank/DDBJ whole genome shotgun (WGS) entry which is preliminary data.</text>
</comment>
<dbReference type="EMBL" id="JBHUKS010000027">
    <property type="protein sequence ID" value="MFD2472824.1"/>
    <property type="molecule type" value="Genomic_DNA"/>
</dbReference>
<sequence>MAGYKVVTDALREEAKWWNIRADNLSEIAKNVQGTNLDTTAFFTGDPITLGLSALSAVPESKAYQEFGSWTEDTLRQGVEQFHDLAAALEKIARKYDEAEEVAEIDLNKAYEK</sequence>
<name>A0ABW5HIY3_9PSEU</name>
<evidence type="ECO:0008006" key="3">
    <source>
        <dbReference type="Google" id="ProtNLM"/>
    </source>
</evidence>
<dbReference type="RefSeq" id="WP_378310816.1">
    <property type="nucleotide sequence ID" value="NZ_JBHUKS010000027.1"/>
</dbReference>
<organism evidence="1 2">
    <name type="scientific">Amycolatopsis silviterrae</name>
    <dbReference type="NCBI Taxonomy" id="1656914"/>
    <lineage>
        <taxon>Bacteria</taxon>
        <taxon>Bacillati</taxon>
        <taxon>Actinomycetota</taxon>
        <taxon>Actinomycetes</taxon>
        <taxon>Pseudonocardiales</taxon>
        <taxon>Pseudonocardiaceae</taxon>
        <taxon>Amycolatopsis</taxon>
    </lineage>
</organism>